<name>A0ABV3MYG6_9GAMM</name>
<organism evidence="1 2">
    <name type="scientific">Erwinia papayae</name>
    <dbReference type="NCBI Taxonomy" id="206499"/>
    <lineage>
        <taxon>Bacteria</taxon>
        <taxon>Pseudomonadati</taxon>
        <taxon>Pseudomonadota</taxon>
        <taxon>Gammaproteobacteria</taxon>
        <taxon>Enterobacterales</taxon>
        <taxon>Erwiniaceae</taxon>
        <taxon>Erwinia</taxon>
    </lineage>
</organism>
<proteinExistence type="predicted"/>
<accession>A0ABV3MYG6</accession>
<keyword evidence="2" id="KW-1185">Reference proteome</keyword>
<dbReference type="Pfam" id="PF11072">
    <property type="entry name" value="DUF2859"/>
    <property type="match status" value="1"/>
</dbReference>
<sequence length="186" mass="19622">MTRILRHILSGLIFTGALIGTVLAGFSGLLICTTFAEASLTIVGDLGGQSTAPLFDAVNADPGKQETPENLQPPASLSISDMLPVSTPEMTPGQLASRPLNLPGMPPVFVVGDDPVSRSWLTQHGAELRKQNATGMVINVHDEPALTTLRQLVPGVEMVPVRGSDLSHRLNLTHYPALITATGISQ</sequence>
<comment type="caution">
    <text evidence="1">The sequence shown here is derived from an EMBL/GenBank/DDBJ whole genome shotgun (WGS) entry which is preliminary data.</text>
</comment>
<dbReference type="RefSeq" id="WP_367166871.1">
    <property type="nucleotide sequence ID" value="NZ_JBFKZN010000002.1"/>
</dbReference>
<evidence type="ECO:0000313" key="1">
    <source>
        <dbReference type="EMBL" id="MEW5288593.1"/>
    </source>
</evidence>
<gene>
    <name evidence="1" type="ORF">ABW286_05275</name>
</gene>
<dbReference type="NCBIfam" id="TIGR03765">
    <property type="entry name" value="ICE_PFL_4695"/>
    <property type="match status" value="1"/>
</dbReference>
<protein>
    <submittedName>
        <fullName evidence="1">Integrating conjugative element protein</fullName>
    </submittedName>
</protein>
<dbReference type="InterPro" id="IPR021300">
    <property type="entry name" value="Integr_conj_element_PFL4695"/>
</dbReference>
<reference evidence="1 2" key="1">
    <citation type="submission" date="2024-07" db="EMBL/GenBank/DDBJ databases">
        <authorList>
            <person name="Dulla G.F.J."/>
            <person name="Delorm J.G."/>
        </authorList>
    </citation>
    <scope>NUCLEOTIDE SEQUENCE [LARGE SCALE GENOMIC DNA]</scope>
    <source>
        <strain evidence="1 2">JGD 233</strain>
    </source>
</reference>
<dbReference type="Proteomes" id="UP001554567">
    <property type="component" value="Unassembled WGS sequence"/>
</dbReference>
<dbReference type="EMBL" id="JBFKZN010000002">
    <property type="protein sequence ID" value="MEW5288593.1"/>
    <property type="molecule type" value="Genomic_DNA"/>
</dbReference>
<evidence type="ECO:0000313" key="2">
    <source>
        <dbReference type="Proteomes" id="UP001554567"/>
    </source>
</evidence>